<organism evidence="1 2">
    <name type="scientific">Kaistia terrae</name>
    <dbReference type="NCBI Taxonomy" id="537017"/>
    <lineage>
        <taxon>Bacteria</taxon>
        <taxon>Pseudomonadati</taxon>
        <taxon>Pseudomonadota</taxon>
        <taxon>Alphaproteobacteria</taxon>
        <taxon>Hyphomicrobiales</taxon>
        <taxon>Kaistiaceae</taxon>
        <taxon>Kaistia</taxon>
    </lineage>
</organism>
<dbReference type="RefSeq" id="WP_266343760.1">
    <property type="nucleotide sequence ID" value="NZ_JAPKNH010000003.1"/>
</dbReference>
<name>A0ABW0Q0C1_9HYPH</name>
<reference evidence="2" key="1">
    <citation type="journal article" date="2019" name="Int. J. Syst. Evol. Microbiol.">
        <title>The Global Catalogue of Microorganisms (GCM) 10K type strain sequencing project: providing services to taxonomists for standard genome sequencing and annotation.</title>
        <authorList>
            <consortium name="The Broad Institute Genomics Platform"/>
            <consortium name="The Broad Institute Genome Sequencing Center for Infectious Disease"/>
            <person name="Wu L."/>
            <person name="Ma J."/>
        </authorList>
    </citation>
    <scope>NUCLEOTIDE SEQUENCE [LARGE SCALE GENOMIC DNA]</scope>
    <source>
        <strain evidence="2">KACC 12633</strain>
    </source>
</reference>
<sequence>MPDASNIARLILKLESDRLSVEGEEIGFNMGTYIGPRNVSAGILDDRLPNCRTVACIAGHCFLLATGATLQEAAEADADDIETTAAEFLGIAGEQASDLFFDLPEQMQLPDVTVDQAIATLRRLRNTGTVQWLPPQP</sequence>
<accession>A0ABW0Q0C1</accession>
<dbReference type="EMBL" id="JBHSML010000013">
    <property type="protein sequence ID" value="MFC5518065.1"/>
    <property type="molecule type" value="Genomic_DNA"/>
</dbReference>
<evidence type="ECO:0000313" key="1">
    <source>
        <dbReference type="EMBL" id="MFC5518065.1"/>
    </source>
</evidence>
<keyword evidence="2" id="KW-1185">Reference proteome</keyword>
<comment type="caution">
    <text evidence="1">The sequence shown here is derived from an EMBL/GenBank/DDBJ whole genome shotgun (WGS) entry which is preliminary data.</text>
</comment>
<protein>
    <submittedName>
        <fullName evidence="1">Uncharacterized protein</fullName>
    </submittedName>
</protein>
<dbReference type="Proteomes" id="UP001596150">
    <property type="component" value="Unassembled WGS sequence"/>
</dbReference>
<gene>
    <name evidence="1" type="ORF">ACFPP9_19960</name>
</gene>
<proteinExistence type="predicted"/>
<evidence type="ECO:0000313" key="2">
    <source>
        <dbReference type="Proteomes" id="UP001596150"/>
    </source>
</evidence>